<dbReference type="Proteomes" id="UP000616547">
    <property type="component" value="Unassembled WGS sequence"/>
</dbReference>
<dbReference type="Gene3D" id="3.30.530.20">
    <property type="match status" value="1"/>
</dbReference>
<gene>
    <name evidence="1" type="ORF">lacNasYZ03_16750</name>
</gene>
<name>A0ABQ3W608_9LACO</name>
<dbReference type="InterPro" id="IPR023393">
    <property type="entry name" value="START-like_dom_sf"/>
</dbReference>
<comment type="caution">
    <text evidence="1">The sequence shown here is derived from an EMBL/GenBank/DDBJ whole genome shotgun (WGS) entry which is preliminary data.</text>
</comment>
<accession>A0ABQ3W608</accession>
<protein>
    <submittedName>
        <fullName evidence="1">Polyketide cyclase</fullName>
    </submittedName>
</protein>
<evidence type="ECO:0000313" key="2">
    <source>
        <dbReference type="Proteomes" id="UP000616547"/>
    </source>
</evidence>
<reference evidence="2" key="1">
    <citation type="submission" date="2021-01" db="EMBL/GenBank/DDBJ databases">
        <title>Draft genome sequence of Nasalis larvatus strain YZ03.</title>
        <authorList>
            <person name="Suzuki-Hashido N."/>
            <person name="Tsuchida S."/>
            <person name="Hayakawa T."/>
        </authorList>
    </citation>
    <scope>NUCLEOTIDE SEQUENCE [LARGE SCALE GENOMIC DNA]</scope>
    <source>
        <strain evidence="2">YZ03</strain>
    </source>
</reference>
<sequence>MHSISFPSRFLPGTTDNFVSNEVIAKDLTVFDIWHYLIDTAEWEKYYDNAANIELTNGENSELHYGERFHFDTFGFPIDAQVMELVSPTADSPVARIAWHGWNDGDEDSSIDVYHAFLIEQLPNNRVRLLTQESQLGKSAAELAGTVPNPMLNGHQAWLDGLVTAAREQY</sequence>
<evidence type="ECO:0000313" key="1">
    <source>
        <dbReference type="EMBL" id="GHW01988.1"/>
    </source>
</evidence>
<proteinExistence type="predicted"/>
<keyword evidence="2" id="KW-1185">Reference proteome</keyword>
<organism evidence="1 2">
    <name type="scientific">Lactobacillus nasalidis</name>
    <dbReference type="NCBI Taxonomy" id="2797258"/>
    <lineage>
        <taxon>Bacteria</taxon>
        <taxon>Bacillati</taxon>
        <taxon>Bacillota</taxon>
        <taxon>Bacilli</taxon>
        <taxon>Lactobacillales</taxon>
        <taxon>Lactobacillaceae</taxon>
        <taxon>Lactobacillus</taxon>
    </lineage>
</organism>
<dbReference type="EMBL" id="BOCI01000466">
    <property type="protein sequence ID" value="GHW01988.1"/>
    <property type="molecule type" value="Genomic_DNA"/>
</dbReference>
<dbReference type="RefSeq" id="WP_201331017.1">
    <property type="nucleotide sequence ID" value="NZ_BOCG01000629.1"/>
</dbReference>
<dbReference type="SUPFAM" id="SSF55961">
    <property type="entry name" value="Bet v1-like"/>
    <property type="match status" value="1"/>
</dbReference>